<reference evidence="2 3" key="1">
    <citation type="submission" date="2018-07" db="EMBL/GenBank/DDBJ databases">
        <title>Whole genome sequence of Mycobacterium uberis.</title>
        <authorList>
            <person name="Benjak A."/>
        </authorList>
    </citation>
    <scope>NUCLEOTIDE SEQUENCE [LARGE SCALE GENOMIC DNA]</scope>
    <source>
        <strain evidence="2 3">Jura</strain>
    </source>
</reference>
<dbReference type="AlphaFoldDB" id="A0A3E1HKZ1"/>
<evidence type="ECO:0000313" key="3">
    <source>
        <dbReference type="Proteomes" id="UP000258522"/>
    </source>
</evidence>
<dbReference type="OrthoDB" id="4533699at2"/>
<protein>
    <submittedName>
        <fullName evidence="2">Uncharacterized protein</fullName>
    </submittedName>
</protein>
<organism evidence="2 3">
    <name type="scientific">Mycobacterium uberis</name>
    <dbReference type="NCBI Taxonomy" id="2162698"/>
    <lineage>
        <taxon>Bacteria</taxon>
        <taxon>Bacillati</taxon>
        <taxon>Actinomycetota</taxon>
        <taxon>Actinomycetes</taxon>
        <taxon>Mycobacteriales</taxon>
        <taxon>Mycobacteriaceae</taxon>
        <taxon>Mycobacterium</taxon>
    </lineage>
</organism>
<name>A0A3E1HKZ1_9MYCO</name>
<dbReference type="EMBL" id="QAYL01000001">
    <property type="protein sequence ID" value="RFD27118.1"/>
    <property type="molecule type" value="Genomic_DNA"/>
</dbReference>
<evidence type="ECO:0000256" key="1">
    <source>
        <dbReference type="SAM" id="MobiDB-lite"/>
    </source>
</evidence>
<accession>A0A3E1HKZ1</accession>
<gene>
    <name evidence="2" type="ORF">MUBE_00215</name>
</gene>
<dbReference type="Proteomes" id="UP000258522">
    <property type="component" value="Unassembled WGS sequence"/>
</dbReference>
<proteinExistence type="predicted"/>
<feature type="region of interest" description="Disordered" evidence="1">
    <location>
        <begin position="1"/>
        <end position="28"/>
    </location>
</feature>
<keyword evidence="3" id="KW-1185">Reference proteome</keyword>
<comment type="caution">
    <text evidence="2">The sequence shown here is derived from an EMBL/GenBank/DDBJ whole genome shotgun (WGS) entry which is preliminary data.</text>
</comment>
<evidence type="ECO:0000313" key="2">
    <source>
        <dbReference type="EMBL" id="RFD27118.1"/>
    </source>
</evidence>
<sequence>MTLVDVNRNGGPTAPTLAKAEAGALEDPRPSTLSKFDVGLCWLPGSAASVYWGGDEPKPREEVGKRTVLEPAGGAIVLPLDRILAMMTTKAQLNDVIDGHSHEPIPFGEIRPLVDALNQHLSVIVGLYVTDLLERNYTKSGQPMQPLLEYAFAELLSAPVSADDPEELEKLYRRWLLGYFDSIDAELEVSFRRRLRHRNHPPERVGG</sequence>